<feature type="transmembrane region" description="Helical" evidence="7">
    <location>
        <begin position="90"/>
        <end position="109"/>
    </location>
</feature>
<dbReference type="InterPro" id="IPR020846">
    <property type="entry name" value="MFS_dom"/>
</dbReference>
<evidence type="ECO:0000256" key="1">
    <source>
        <dbReference type="ARBA" id="ARBA00004651"/>
    </source>
</evidence>
<dbReference type="Gene3D" id="1.20.1250.20">
    <property type="entry name" value="MFS general substrate transporter like domains"/>
    <property type="match status" value="1"/>
</dbReference>
<comment type="caution">
    <text evidence="9">The sequence shown here is derived from an EMBL/GenBank/DDBJ whole genome shotgun (WGS) entry which is preliminary data.</text>
</comment>
<feature type="transmembrane region" description="Helical" evidence="7">
    <location>
        <begin position="385"/>
        <end position="406"/>
    </location>
</feature>
<keyword evidence="5 7" id="KW-1133">Transmembrane helix</keyword>
<dbReference type="Proteomes" id="UP000432089">
    <property type="component" value="Unassembled WGS sequence"/>
</dbReference>
<accession>A0A7V7PQV5</accession>
<feature type="transmembrane region" description="Helical" evidence="7">
    <location>
        <begin position="352"/>
        <end position="373"/>
    </location>
</feature>
<dbReference type="Pfam" id="PF07690">
    <property type="entry name" value="MFS_1"/>
    <property type="match status" value="1"/>
</dbReference>
<feature type="transmembrane region" description="Helical" evidence="7">
    <location>
        <begin position="282"/>
        <end position="303"/>
    </location>
</feature>
<evidence type="ECO:0000256" key="6">
    <source>
        <dbReference type="ARBA" id="ARBA00023136"/>
    </source>
</evidence>
<dbReference type="EMBL" id="VZDO01000004">
    <property type="protein sequence ID" value="KAB0680752.1"/>
    <property type="molecule type" value="Genomic_DNA"/>
</dbReference>
<dbReference type="InterPro" id="IPR004638">
    <property type="entry name" value="EmrB-like"/>
</dbReference>
<feature type="transmembrane region" description="Helical" evidence="7">
    <location>
        <begin position="498"/>
        <end position="522"/>
    </location>
</feature>
<comment type="subcellular location">
    <subcellularLocation>
        <location evidence="1">Cell membrane</location>
        <topology evidence="1">Multi-pass membrane protein</topology>
    </subcellularLocation>
</comment>
<keyword evidence="2" id="KW-0813">Transport</keyword>
<reference evidence="9 10" key="1">
    <citation type="submission" date="2019-09" db="EMBL/GenBank/DDBJ databases">
        <title>YIM 132180 draft genome.</title>
        <authorList>
            <person name="Zhang K."/>
        </authorList>
    </citation>
    <scope>NUCLEOTIDE SEQUENCE [LARGE SCALE GENOMIC DNA]</scope>
    <source>
        <strain evidence="9 10">YIM 132180</strain>
    </source>
</reference>
<dbReference type="PROSITE" id="PS50850">
    <property type="entry name" value="MFS"/>
    <property type="match status" value="1"/>
</dbReference>
<dbReference type="RefSeq" id="WP_150968904.1">
    <property type="nucleotide sequence ID" value="NZ_VZDO01000004.1"/>
</dbReference>
<dbReference type="CDD" id="cd17503">
    <property type="entry name" value="MFS_LmrB_MDR_like"/>
    <property type="match status" value="1"/>
</dbReference>
<protein>
    <submittedName>
        <fullName evidence="9">DHA2 family efflux MFS transporter permease subunit</fullName>
    </submittedName>
</protein>
<feature type="transmembrane region" description="Helical" evidence="7">
    <location>
        <begin position="218"/>
        <end position="237"/>
    </location>
</feature>
<dbReference type="SUPFAM" id="SSF103473">
    <property type="entry name" value="MFS general substrate transporter"/>
    <property type="match status" value="1"/>
</dbReference>
<keyword evidence="6 7" id="KW-0472">Membrane</keyword>
<dbReference type="GO" id="GO:0005886">
    <property type="term" value="C:plasma membrane"/>
    <property type="evidence" value="ECO:0007669"/>
    <property type="project" value="UniProtKB-SubCell"/>
</dbReference>
<feature type="transmembrane region" description="Helical" evidence="7">
    <location>
        <begin position="315"/>
        <end position="340"/>
    </location>
</feature>
<evidence type="ECO:0000256" key="7">
    <source>
        <dbReference type="SAM" id="Phobius"/>
    </source>
</evidence>
<dbReference type="PANTHER" id="PTHR23501">
    <property type="entry name" value="MAJOR FACILITATOR SUPERFAMILY"/>
    <property type="match status" value="1"/>
</dbReference>
<dbReference type="PANTHER" id="PTHR23501:SF174">
    <property type="entry name" value="MULTIDRUG EXPORT PROTEIN EMRB-RELATED"/>
    <property type="match status" value="1"/>
</dbReference>
<dbReference type="PRINTS" id="PR01036">
    <property type="entry name" value="TCRTETB"/>
</dbReference>
<sequence>MAAAGAASGGGSSGVAKGINPWAIALVVSLATFMEVLDTTIANVALRYISGGLGVSSDEASWVVTTYLVSNAIVLVASSFIAKRYGRRRFYLLCLATFTAASVLCGLAWNLDSLLVFRVIQGFAGGGMVPISQSILADSFPPQKRGQAFALFGVAVVVAPVVGPTLGGFLSDNYSWHWCFLINGPVGVLAFTLVWFMVQEPESLRKERAKMRKTGVRFDIVGFALVATFLGALEVVLDRGQTDDWFNSNFIIVMALVSGLALALSIPWLLTHKNPAVDARLLGSRQFGSCFIVMGATGAILYATTQFLPELLQQYYGYTATWAGLALSPGGVVTMMMMFLIGQVSGKIQPKYLIAVGAAIIAGAMWDLTRLYGDSNFWFFALSRIYLGFGLPLIFIPITSASYAGLKPNQTDQASALINAARNTGGSIGVSIAANTLAHREQWHQSRLVESVVPSEPAYHQSMSTLTQFFSERGATAVEAQNQATAWIGQQVETQAGYLAYIDVFFTLMLLSLAAIPLALILRNIKLGGGGGGAGGH</sequence>
<feature type="transmembrane region" description="Helical" evidence="7">
    <location>
        <begin position="115"/>
        <end position="136"/>
    </location>
</feature>
<evidence type="ECO:0000256" key="5">
    <source>
        <dbReference type="ARBA" id="ARBA00022989"/>
    </source>
</evidence>
<name>A0A7V7PQV5_9HYPH</name>
<evidence type="ECO:0000313" key="9">
    <source>
        <dbReference type="EMBL" id="KAB0680752.1"/>
    </source>
</evidence>
<dbReference type="GO" id="GO:0022857">
    <property type="term" value="F:transmembrane transporter activity"/>
    <property type="evidence" value="ECO:0007669"/>
    <property type="project" value="InterPro"/>
</dbReference>
<feature type="transmembrane region" description="Helical" evidence="7">
    <location>
        <begin position="148"/>
        <end position="169"/>
    </location>
</feature>
<keyword evidence="3" id="KW-1003">Cell membrane</keyword>
<dbReference type="Gene3D" id="1.20.1720.10">
    <property type="entry name" value="Multidrug resistance protein D"/>
    <property type="match status" value="1"/>
</dbReference>
<feature type="transmembrane region" description="Helical" evidence="7">
    <location>
        <begin position="249"/>
        <end position="270"/>
    </location>
</feature>
<feature type="domain" description="Major facilitator superfamily (MFS) profile" evidence="8">
    <location>
        <begin position="24"/>
        <end position="527"/>
    </location>
</feature>
<dbReference type="AlphaFoldDB" id="A0A7V7PQV5"/>
<dbReference type="InterPro" id="IPR011701">
    <property type="entry name" value="MFS"/>
</dbReference>
<evidence type="ECO:0000313" key="10">
    <source>
        <dbReference type="Proteomes" id="UP000432089"/>
    </source>
</evidence>
<evidence type="ECO:0000256" key="4">
    <source>
        <dbReference type="ARBA" id="ARBA00022692"/>
    </source>
</evidence>
<organism evidence="9 10">
    <name type="scientific">Plantimonas leprariae</name>
    <dbReference type="NCBI Taxonomy" id="2615207"/>
    <lineage>
        <taxon>Bacteria</taxon>
        <taxon>Pseudomonadati</taxon>
        <taxon>Pseudomonadota</taxon>
        <taxon>Alphaproteobacteria</taxon>
        <taxon>Hyphomicrobiales</taxon>
        <taxon>Aurantimonadaceae</taxon>
        <taxon>Plantimonas</taxon>
    </lineage>
</organism>
<proteinExistence type="predicted"/>
<keyword evidence="10" id="KW-1185">Reference proteome</keyword>
<evidence type="ECO:0000256" key="2">
    <source>
        <dbReference type="ARBA" id="ARBA00022448"/>
    </source>
</evidence>
<feature type="transmembrane region" description="Helical" evidence="7">
    <location>
        <begin position="60"/>
        <end position="78"/>
    </location>
</feature>
<dbReference type="NCBIfam" id="TIGR00711">
    <property type="entry name" value="efflux_EmrB"/>
    <property type="match status" value="1"/>
</dbReference>
<keyword evidence="4 7" id="KW-0812">Transmembrane</keyword>
<gene>
    <name evidence="9" type="ORF">F6X38_07055</name>
</gene>
<feature type="transmembrane region" description="Helical" evidence="7">
    <location>
        <begin position="175"/>
        <end position="198"/>
    </location>
</feature>
<evidence type="ECO:0000256" key="3">
    <source>
        <dbReference type="ARBA" id="ARBA00022475"/>
    </source>
</evidence>
<dbReference type="InterPro" id="IPR036259">
    <property type="entry name" value="MFS_trans_sf"/>
</dbReference>
<evidence type="ECO:0000259" key="8">
    <source>
        <dbReference type="PROSITE" id="PS50850"/>
    </source>
</evidence>